<reference evidence="2 4" key="1">
    <citation type="journal article" date="2011" name="Nature">
        <title>The Medicago genome provides insight into the evolution of rhizobial symbioses.</title>
        <authorList>
            <person name="Young N.D."/>
            <person name="Debelle F."/>
            <person name="Oldroyd G.E."/>
            <person name="Geurts R."/>
            <person name="Cannon S.B."/>
            <person name="Udvardi M.K."/>
            <person name="Benedito V.A."/>
            <person name="Mayer K.F."/>
            <person name="Gouzy J."/>
            <person name="Schoof H."/>
            <person name="Van de Peer Y."/>
            <person name="Proost S."/>
            <person name="Cook D.R."/>
            <person name="Meyers B.C."/>
            <person name="Spannagl M."/>
            <person name="Cheung F."/>
            <person name="De Mita S."/>
            <person name="Krishnakumar V."/>
            <person name="Gundlach H."/>
            <person name="Zhou S."/>
            <person name="Mudge J."/>
            <person name="Bharti A.K."/>
            <person name="Murray J.D."/>
            <person name="Naoumkina M.A."/>
            <person name="Rosen B."/>
            <person name="Silverstein K.A."/>
            <person name="Tang H."/>
            <person name="Rombauts S."/>
            <person name="Zhao P.X."/>
            <person name="Zhou P."/>
            <person name="Barbe V."/>
            <person name="Bardou P."/>
            <person name="Bechner M."/>
            <person name="Bellec A."/>
            <person name="Berger A."/>
            <person name="Berges H."/>
            <person name="Bidwell S."/>
            <person name="Bisseling T."/>
            <person name="Choisne N."/>
            <person name="Couloux A."/>
            <person name="Denny R."/>
            <person name="Deshpande S."/>
            <person name="Dai X."/>
            <person name="Doyle J.J."/>
            <person name="Dudez A.M."/>
            <person name="Farmer A.D."/>
            <person name="Fouteau S."/>
            <person name="Franken C."/>
            <person name="Gibelin C."/>
            <person name="Gish J."/>
            <person name="Goldstein S."/>
            <person name="Gonzalez A.J."/>
            <person name="Green P.J."/>
            <person name="Hallab A."/>
            <person name="Hartog M."/>
            <person name="Hua A."/>
            <person name="Humphray S.J."/>
            <person name="Jeong D.H."/>
            <person name="Jing Y."/>
            <person name="Jocker A."/>
            <person name="Kenton S.M."/>
            <person name="Kim D.J."/>
            <person name="Klee K."/>
            <person name="Lai H."/>
            <person name="Lang C."/>
            <person name="Lin S."/>
            <person name="Macmil S.L."/>
            <person name="Magdelenat G."/>
            <person name="Matthews L."/>
            <person name="McCorrison J."/>
            <person name="Monaghan E.L."/>
            <person name="Mun J.H."/>
            <person name="Najar F.Z."/>
            <person name="Nicholson C."/>
            <person name="Noirot C."/>
            <person name="O'Bleness M."/>
            <person name="Paule C.R."/>
            <person name="Poulain J."/>
            <person name="Prion F."/>
            <person name="Qin B."/>
            <person name="Qu C."/>
            <person name="Retzel E.F."/>
            <person name="Riddle C."/>
            <person name="Sallet E."/>
            <person name="Samain S."/>
            <person name="Samson N."/>
            <person name="Sanders I."/>
            <person name="Saurat O."/>
            <person name="Scarpelli C."/>
            <person name="Schiex T."/>
            <person name="Segurens B."/>
            <person name="Severin A.J."/>
            <person name="Sherrier D.J."/>
            <person name="Shi R."/>
            <person name="Sims S."/>
            <person name="Singer S.R."/>
            <person name="Sinharoy S."/>
            <person name="Sterck L."/>
            <person name="Viollet A."/>
            <person name="Wang B.B."/>
            <person name="Wang K."/>
            <person name="Wang M."/>
            <person name="Wang X."/>
            <person name="Warfsmann J."/>
            <person name="Weissenbach J."/>
            <person name="White D.D."/>
            <person name="White J.D."/>
            <person name="Wiley G.B."/>
            <person name="Wincker P."/>
            <person name="Xing Y."/>
            <person name="Yang L."/>
            <person name="Yao Z."/>
            <person name="Ying F."/>
            <person name="Zhai J."/>
            <person name="Zhou L."/>
            <person name="Zuber A."/>
            <person name="Denarie J."/>
            <person name="Dixon R.A."/>
            <person name="May G.D."/>
            <person name="Schwartz D.C."/>
            <person name="Rogers J."/>
            <person name="Quetier F."/>
            <person name="Town C.D."/>
            <person name="Roe B.A."/>
        </authorList>
    </citation>
    <scope>NUCLEOTIDE SEQUENCE [LARGE SCALE GENOMIC DNA]</scope>
    <source>
        <strain evidence="2">A17</strain>
        <strain evidence="3 4">cv. Jemalong A17</strain>
    </source>
</reference>
<keyword evidence="4" id="KW-1185">Reference proteome</keyword>
<dbReference type="EMBL" id="CM001218">
    <property type="protein sequence ID" value="AES64034.1"/>
    <property type="molecule type" value="Genomic_DNA"/>
</dbReference>
<feature type="transmembrane region" description="Helical" evidence="1">
    <location>
        <begin position="36"/>
        <end position="55"/>
    </location>
</feature>
<keyword evidence="1 2" id="KW-0812">Transmembrane</keyword>
<keyword evidence="1" id="KW-1133">Transmembrane helix</keyword>
<proteinExistence type="predicted"/>
<gene>
    <name evidence="2" type="ordered locus">MTR_2g017530</name>
</gene>
<evidence type="ECO:0000313" key="4">
    <source>
        <dbReference type="Proteomes" id="UP000002051"/>
    </source>
</evidence>
<evidence type="ECO:0000313" key="2">
    <source>
        <dbReference type="EMBL" id="AES64034.1"/>
    </source>
</evidence>
<reference evidence="2 4" key="2">
    <citation type="journal article" date="2014" name="BMC Genomics">
        <title>An improved genome release (version Mt4.0) for the model legume Medicago truncatula.</title>
        <authorList>
            <person name="Tang H."/>
            <person name="Krishnakumar V."/>
            <person name="Bidwell S."/>
            <person name="Rosen B."/>
            <person name="Chan A."/>
            <person name="Zhou S."/>
            <person name="Gentzbittel L."/>
            <person name="Childs K.L."/>
            <person name="Yandell M."/>
            <person name="Gundlach H."/>
            <person name="Mayer K.F."/>
            <person name="Schwartz D.C."/>
            <person name="Town C.D."/>
        </authorList>
    </citation>
    <scope>GENOME REANNOTATION</scope>
    <source>
        <strain evidence="3 4">cv. Jemalong A17</strain>
    </source>
</reference>
<name>G7ILK4_MEDTR</name>
<dbReference type="Proteomes" id="UP000002051">
    <property type="component" value="Chromosome 2"/>
</dbReference>
<dbReference type="EnsemblPlants" id="AES64034">
    <property type="protein sequence ID" value="AES64034"/>
    <property type="gene ID" value="MTR_2g017530"/>
</dbReference>
<dbReference type="PaxDb" id="3880-AES64034"/>
<protein>
    <submittedName>
        <fullName evidence="2">Transmembrane protein, putative</fullName>
    </submittedName>
</protein>
<evidence type="ECO:0000256" key="1">
    <source>
        <dbReference type="SAM" id="Phobius"/>
    </source>
</evidence>
<sequence>MEYLKGDPMFTVIGRVLLMTYPFEATWTYMEWYYKVSYPCLICLAEVVVVYIFYVQTVEGNSQASKELLCRTTKDNQRKYMYHQMRLSDNDSQMNVI</sequence>
<organism evidence="2 4">
    <name type="scientific">Medicago truncatula</name>
    <name type="common">Barrel medic</name>
    <name type="synonym">Medicago tribuloides</name>
    <dbReference type="NCBI Taxonomy" id="3880"/>
    <lineage>
        <taxon>Eukaryota</taxon>
        <taxon>Viridiplantae</taxon>
        <taxon>Streptophyta</taxon>
        <taxon>Embryophyta</taxon>
        <taxon>Tracheophyta</taxon>
        <taxon>Spermatophyta</taxon>
        <taxon>Magnoliopsida</taxon>
        <taxon>eudicotyledons</taxon>
        <taxon>Gunneridae</taxon>
        <taxon>Pentapetalae</taxon>
        <taxon>rosids</taxon>
        <taxon>fabids</taxon>
        <taxon>Fabales</taxon>
        <taxon>Fabaceae</taxon>
        <taxon>Papilionoideae</taxon>
        <taxon>50 kb inversion clade</taxon>
        <taxon>NPAAA clade</taxon>
        <taxon>Hologalegina</taxon>
        <taxon>IRL clade</taxon>
        <taxon>Trifolieae</taxon>
        <taxon>Medicago</taxon>
    </lineage>
</organism>
<reference evidence="3" key="3">
    <citation type="submission" date="2015-04" db="UniProtKB">
        <authorList>
            <consortium name="EnsemblPlants"/>
        </authorList>
    </citation>
    <scope>IDENTIFICATION</scope>
    <source>
        <strain evidence="3">cv. Jemalong A17</strain>
    </source>
</reference>
<accession>G7ILK4</accession>
<keyword evidence="1" id="KW-0472">Membrane</keyword>
<dbReference type="AlphaFoldDB" id="G7ILK4"/>
<evidence type="ECO:0000313" key="3">
    <source>
        <dbReference type="EnsemblPlants" id="AES64034"/>
    </source>
</evidence>
<dbReference type="HOGENOM" id="CLU_2349912_0_0_1"/>